<evidence type="ECO:0000256" key="6">
    <source>
        <dbReference type="ARBA" id="ARBA00022781"/>
    </source>
</evidence>
<gene>
    <name evidence="13" type="primary">atp6</name>
</gene>
<keyword evidence="13" id="KW-0496">Mitochondrion</keyword>
<evidence type="ECO:0000256" key="11">
    <source>
        <dbReference type="RuleBase" id="RU004450"/>
    </source>
</evidence>
<evidence type="ECO:0000256" key="1">
    <source>
        <dbReference type="ARBA" id="ARBA00004141"/>
    </source>
</evidence>
<dbReference type="InterPro" id="IPR000568">
    <property type="entry name" value="ATP_synth_F0_asu"/>
</dbReference>
<dbReference type="InterPro" id="IPR023011">
    <property type="entry name" value="ATP_synth_F0_asu_AS"/>
</dbReference>
<keyword evidence="4" id="KW-0138">CF(0)</keyword>
<dbReference type="AlphaFoldDB" id="A0A8F5J8C9"/>
<dbReference type="PANTHER" id="PTHR11410:SF0">
    <property type="entry name" value="ATP SYNTHASE SUBUNIT A"/>
    <property type="match status" value="1"/>
</dbReference>
<feature type="transmembrane region" description="Helical" evidence="12">
    <location>
        <begin position="184"/>
        <end position="202"/>
    </location>
</feature>
<keyword evidence="10" id="KW-0066">ATP synthesis</keyword>
<comment type="subcellular location">
    <subcellularLocation>
        <location evidence="1">Membrane</location>
        <topology evidence="1">Multi-pass membrane protein</topology>
    </subcellularLocation>
    <subcellularLocation>
        <location evidence="11">Mitochondrion inner membrane</location>
        <topology evidence="11">Multi-pass membrane protein</topology>
    </subcellularLocation>
</comment>
<feature type="transmembrane region" description="Helical" evidence="12">
    <location>
        <begin position="70"/>
        <end position="94"/>
    </location>
</feature>
<evidence type="ECO:0000256" key="10">
    <source>
        <dbReference type="ARBA" id="ARBA00023310"/>
    </source>
</evidence>
<evidence type="ECO:0000256" key="8">
    <source>
        <dbReference type="ARBA" id="ARBA00023065"/>
    </source>
</evidence>
<dbReference type="Gene3D" id="1.20.120.220">
    <property type="entry name" value="ATP synthase, F0 complex, subunit A"/>
    <property type="match status" value="1"/>
</dbReference>
<reference evidence="13" key="1">
    <citation type="submission" date="2021-04" db="EMBL/GenBank/DDBJ databases">
        <title>Mitogenome of Aeolothrips indicus.</title>
        <authorList>
            <person name="Kumar V."/>
            <person name="Tyagi K."/>
            <person name="Pakrashi A."/>
            <person name="Chandra K."/>
        </authorList>
    </citation>
    <scope>NUCLEOTIDE SEQUENCE</scope>
</reference>
<proteinExistence type="inferred from homology"/>
<dbReference type="NCBIfam" id="TIGR01131">
    <property type="entry name" value="ATP_synt_6_or_A"/>
    <property type="match status" value="1"/>
</dbReference>
<keyword evidence="9 12" id="KW-0472">Membrane</keyword>
<dbReference type="GO" id="GO:0005743">
    <property type="term" value="C:mitochondrial inner membrane"/>
    <property type="evidence" value="ECO:0007669"/>
    <property type="project" value="UniProtKB-SubCell"/>
</dbReference>
<evidence type="ECO:0000256" key="4">
    <source>
        <dbReference type="ARBA" id="ARBA00022547"/>
    </source>
</evidence>
<dbReference type="EMBL" id="MW899051">
    <property type="protein sequence ID" value="QXM17006.1"/>
    <property type="molecule type" value="Genomic_DNA"/>
</dbReference>
<geneLocation type="mitochondrion" evidence="13"/>
<feature type="transmembrane region" description="Helical" evidence="12">
    <location>
        <begin position="101"/>
        <end position="121"/>
    </location>
</feature>
<evidence type="ECO:0000313" key="13">
    <source>
        <dbReference type="EMBL" id="QXM17006.1"/>
    </source>
</evidence>
<comment type="similarity">
    <text evidence="2">Belongs to the ATPase A chain family.</text>
</comment>
<keyword evidence="8" id="KW-0406">Ion transport</keyword>
<accession>A0A8F5J8C9</accession>
<dbReference type="InterPro" id="IPR045083">
    <property type="entry name" value="ATP_synth_F0_asu_bact/mt"/>
</dbReference>
<evidence type="ECO:0000256" key="2">
    <source>
        <dbReference type="ARBA" id="ARBA00006810"/>
    </source>
</evidence>
<evidence type="ECO:0000256" key="3">
    <source>
        <dbReference type="ARBA" id="ARBA00022448"/>
    </source>
</evidence>
<dbReference type="CDD" id="cd00310">
    <property type="entry name" value="ATP-synt_Fo_a_6"/>
    <property type="match status" value="1"/>
</dbReference>
<dbReference type="Pfam" id="PF00119">
    <property type="entry name" value="ATP-synt_A"/>
    <property type="match status" value="1"/>
</dbReference>
<sequence>MLMDLFSTFDPNSKLLGLSASLNWLSVSLGIIFSPLQYWVKPQRIFLLIYTCLIMVAKEFKVIMKGKLYSSYHLFISLFFMILMNNFLGMFPFIFTATSHLVFSLTFSMILWMSFMIYGWTKFTNSMFVHLVPSGTPAPLMPFMVCIETISNVIRSGTLAVRLSANMISGHLLLTLTGGQGPNLPMILCFILILSQIILLVLEFSVSFIQAYVFSVLSALYSGESTGN</sequence>
<feature type="transmembrane region" description="Helical" evidence="12">
    <location>
        <begin position="45"/>
        <end position="64"/>
    </location>
</feature>
<dbReference type="InterPro" id="IPR035908">
    <property type="entry name" value="F0_ATP_A_sf"/>
</dbReference>
<feature type="transmembrane region" description="Helical" evidence="12">
    <location>
        <begin position="15"/>
        <end position="33"/>
    </location>
</feature>
<dbReference type="PANTHER" id="PTHR11410">
    <property type="entry name" value="ATP SYNTHASE SUBUNIT A"/>
    <property type="match status" value="1"/>
</dbReference>
<name>A0A8F5J8C9_9NEOP</name>
<dbReference type="GO" id="GO:0045259">
    <property type="term" value="C:proton-transporting ATP synthase complex"/>
    <property type="evidence" value="ECO:0007669"/>
    <property type="project" value="UniProtKB-KW"/>
</dbReference>
<keyword evidence="5 12" id="KW-0812">Transmembrane</keyword>
<dbReference type="PROSITE" id="PS00449">
    <property type="entry name" value="ATPASE_A"/>
    <property type="match status" value="1"/>
</dbReference>
<evidence type="ECO:0000256" key="5">
    <source>
        <dbReference type="ARBA" id="ARBA00022692"/>
    </source>
</evidence>
<organism evidence="13">
    <name type="scientific">Aeolothrips indicus</name>
    <dbReference type="NCBI Taxonomy" id="2856552"/>
    <lineage>
        <taxon>Eukaryota</taxon>
        <taxon>Metazoa</taxon>
        <taxon>Ecdysozoa</taxon>
        <taxon>Arthropoda</taxon>
        <taxon>Hexapoda</taxon>
        <taxon>Insecta</taxon>
        <taxon>Pterygota</taxon>
        <taxon>Neoptera</taxon>
        <taxon>Paraneoptera</taxon>
        <taxon>Thysanoptera</taxon>
        <taxon>Terebrantia</taxon>
        <taxon>Aeolothripoidea</taxon>
        <taxon>Aeolothripidae</taxon>
        <taxon>Aeolothrips</taxon>
    </lineage>
</organism>
<evidence type="ECO:0000256" key="9">
    <source>
        <dbReference type="ARBA" id="ARBA00023136"/>
    </source>
</evidence>
<evidence type="ECO:0000256" key="12">
    <source>
        <dbReference type="SAM" id="Phobius"/>
    </source>
</evidence>
<protein>
    <recommendedName>
        <fullName evidence="11">ATP synthase subunit a</fullName>
    </recommendedName>
</protein>
<keyword evidence="3" id="KW-0813">Transport</keyword>
<dbReference type="PRINTS" id="PR00123">
    <property type="entry name" value="ATPASEA"/>
</dbReference>
<dbReference type="SUPFAM" id="SSF81336">
    <property type="entry name" value="F1F0 ATP synthase subunit A"/>
    <property type="match status" value="1"/>
</dbReference>
<keyword evidence="7 12" id="KW-1133">Transmembrane helix</keyword>
<keyword evidence="6" id="KW-0375">Hydrogen ion transport</keyword>
<evidence type="ECO:0000256" key="7">
    <source>
        <dbReference type="ARBA" id="ARBA00022989"/>
    </source>
</evidence>
<dbReference type="GO" id="GO:0046933">
    <property type="term" value="F:proton-transporting ATP synthase activity, rotational mechanism"/>
    <property type="evidence" value="ECO:0007669"/>
    <property type="project" value="TreeGrafter"/>
</dbReference>